<dbReference type="AlphaFoldDB" id="A0AAP7A292"/>
<evidence type="ECO:0000313" key="2">
    <source>
        <dbReference type="Proteomes" id="UP000552038"/>
    </source>
</evidence>
<protein>
    <submittedName>
        <fullName evidence="1">Uncharacterized protein</fullName>
    </submittedName>
</protein>
<organism evidence="1 2">
    <name type="scientific">Paenibacillus alvei</name>
    <name type="common">Bacillus alvei</name>
    <dbReference type="NCBI Taxonomy" id="44250"/>
    <lineage>
        <taxon>Bacteria</taxon>
        <taxon>Bacillati</taxon>
        <taxon>Bacillota</taxon>
        <taxon>Bacilli</taxon>
        <taxon>Bacillales</taxon>
        <taxon>Paenibacillaceae</taxon>
        <taxon>Paenibacillus</taxon>
    </lineage>
</organism>
<sequence>MTETEMMARFIEHVKNKPYTLAISKDGEPCEIAGKTVEDIVNVDGALMAVTSIGLYQLIPDEEMTMMYVRNDPTFVEVSEYTIVNIANITKVENESRRIWMGEQSVCGDESHWSDFMNKYDLFQQGKLSS</sequence>
<evidence type="ECO:0000313" key="1">
    <source>
        <dbReference type="EMBL" id="NOJ72462.1"/>
    </source>
</evidence>
<name>A0AAP7A292_PAEAL</name>
<proteinExistence type="predicted"/>
<comment type="caution">
    <text evidence="1">The sequence shown here is derived from an EMBL/GenBank/DDBJ whole genome shotgun (WGS) entry which is preliminary data.</text>
</comment>
<accession>A0AAP7A292</accession>
<dbReference type="Proteomes" id="UP000552038">
    <property type="component" value="Unassembled WGS sequence"/>
</dbReference>
<dbReference type="EMBL" id="JABFOR010000025">
    <property type="protein sequence ID" value="NOJ72462.1"/>
    <property type="molecule type" value="Genomic_DNA"/>
</dbReference>
<reference evidence="1 2" key="1">
    <citation type="submission" date="2020-05" db="EMBL/GenBank/DDBJ databases">
        <title>Whole genome sequencing and identification of novel metabolites from Paenibacillus alvei strain JR949.</title>
        <authorList>
            <person name="Rajendhran J."/>
            <person name="Sree Pranav P."/>
            <person name="Mahalakshmi B."/>
            <person name="Karthikeyan R."/>
        </authorList>
    </citation>
    <scope>NUCLEOTIDE SEQUENCE [LARGE SCALE GENOMIC DNA]</scope>
    <source>
        <strain evidence="1 2">JR949</strain>
    </source>
</reference>
<gene>
    <name evidence="1" type="ORF">HMI46_18095</name>
</gene>